<sequence>MATTRQTMASHSAAPPRKRKALQTRESLSRSSTNMDSTDPLFFDLWDPNLPLEEPPAKRTKTSHGPHSVICCDQPCPEESLCWDDFFCHDLCTDVCKQSCDACPEPVHDGTECEDPNCSEPVCTDVCSTACTDAHCGMSCSDQFCNADSLDACADPSTACFDDCGNWCNYHGLDNCLDCMSSPATSDARTPQLPPSAFDNFMMDPMNTSFSTQFMGRQFTPFFAQTPQALDTSSYPSTSYPTPQYVPNQTFSQPDPNFASEHVCKVKGCMAGAFNDEDALQEHIEQNHLVKCNNKYVCQWEGCVKKVTKKSNEHIQKEKEARALGLTYVPPPEPFSDDHLHKLKRHYYVHSGKKAFECDYPGCGSLHATKAQLKVHKARHNPKEFTCEACEKVFTTQNQLKTHINAVHKKQKHFKCPECDYACDDSSNMSSHKRKQHQQGVLCPAHLDFQCAYRDGRQAEMEKHMRACNHSTWMLDEKDSFDAYWKSQKKLSPS</sequence>
<dbReference type="EMBL" id="JAESVG020000006">
    <property type="protein sequence ID" value="KAG8626853.1"/>
    <property type="molecule type" value="Genomic_DNA"/>
</dbReference>
<dbReference type="PROSITE" id="PS00028">
    <property type="entry name" value="ZINC_FINGER_C2H2_1"/>
    <property type="match status" value="2"/>
</dbReference>
<dbReference type="Pfam" id="PF12171">
    <property type="entry name" value="zf-C2H2_jaz"/>
    <property type="match status" value="1"/>
</dbReference>
<evidence type="ECO:0000256" key="1">
    <source>
        <dbReference type="ARBA" id="ARBA00004123"/>
    </source>
</evidence>
<comment type="subcellular location">
    <subcellularLocation>
        <location evidence="1">Nucleus</location>
    </subcellularLocation>
</comment>
<dbReference type="Gene3D" id="3.30.160.60">
    <property type="entry name" value="Classic Zinc Finger"/>
    <property type="match status" value="2"/>
</dbReference>
<feature type="compositionally biased region" description="Polar residues" evidence="8">
    <location>
        <begin position="1"/>
        <end position="10"/>
    </location>
</feature>
<evidence type="ECO:0000256" key="5">
    <source>
        <dbReference type="ARBA" id="ARBA00022833"/>
    </source>
</evidence>
<protein>
    <recommendedName>
        <fullName evidence="9">C2H2-type domain-containing protein</fullName>
    </recommendedName>
</protein>
<dbReference type="GO" id="GO:0008270">
    <property type="term" value="F:zinc ion binding"/>
    <property type="evidence" value="ECO:0007669"/>
    <property type="project" value="UniProtKB-KW"/>
</dbReference>
<evidence type="ECO:0000256" key="6">
    <source>
        <dbReference type="ARBA" id="ARBA00023242"/>
    </source>
</evidence>
<evidence type="ECO:0000259" key="9">
    <source>
        <dbReference type="PROSITE" id="PS50157"/>
    </source>
</evidence>
<evidence type="ECO:0000313" key="11">
    <source>
        <dbReference type="Proteomes" id="UP000809789"/>
    </source>
</evidence>
<proteinExistence type="predicted"/>
<dbReference type="SUPFAM" id="SSF57667">
    <property type="entry name" value="beta-beta-alpha zinc fingers"/>
    <property type="match status" value="2"/>
</dbReference>
<dbReference type="SMART" id="SM00355">
    <property type="entry name" value="ZnF_C2H2"/>
    <property type="match status" value="4"/>
</dbReference>
<keyword evidence="4 7" id="KW-0863">Zinc-finger</keyword>
<name>A0A8K0L290_9PEZI</name>
<reference evidence="10" key="1">
    <citation type="submission" date="2021-07" db="EMBL/GenBank/DDBJ databases">
        <title>Elsinoe batatas strain:CRI-CJ2 Genome sequencing and assembly.</title>
        <authorList>
            <person name="Huang L."/>
        </authorList>
    </citation>
    <scope>NUCLEOTIDE SEQUENCE</scope>
    <source>
        <strain evidence="10">CRI-CJ2</strain>
    </source>
</reference>
<dbReference type="InterPro" id="IPR022755">
    <property type="entry name" value="Znf_C2H2_jaz"/>
</dbReference>
<evidence type="ECO:0000256" key="4">
    <source>
        <dbReference type="ARBA" id="ARBA00022771"/>
    </source>
</evidence>
<dbReference type="GO" id="GO:0005634">
    <property type="term" value="C:nucleus"/>
    <property type="evidence" value="ECO:0007669"/>
    <property type="project" value="UniProtKB-SubCell"/>
</dbReference>
<dbReference type="AlphaFoldDB" id="A0A8K0L290"/>
<evidence type="ECO:0000313" key="10">
    <source>
        <dbReference type="EMBL" id="KAG8626853.1"/>
    </source>
</evidence>
<dbReference type="PANTHER" id="PTHR24406">
    <property type="entry name" value="TRANSCRIPTIONAL REPRESSOR CTCFL-RELATED"/>
    <property type="match status" value="1"/>
</dbReference>
<dbReference type="Pfam" id="PF00096">
    <property type="entry name" value="zf-C2H2"/>
    <property type="match status" value="1"/>
</dbReference>
<feature type="compositionally biased region" description="Polar residues" evidence="8">
    <location>
        <begin position="24"/>
        <end position="36"/>
    </location>
</feature>
<dbReference type="OrthoDB" id="4748970at2759"/>
<dbReference type="InterPro" id="IPR050888">
    <property type="entry name" value="ZnF_C2H2-type_TF"/>
</dbReference>
<organism evidence="10 11">
    <name type="scientific">Elsinoe batatas</name>
    <dbReference type="NCBI Taxonomy" id="2601811"/>
    <lineage>
        <taxon>Eukaryota</taxon>
        <taxon>Fungi</taxon>
        <taxon>Dikarya</taxon>
        <taxon>Ascomycota</taxon>
        <taxon>Pezizomycotina</taxon>
        <taxon>Dothideomycetes</taxon>
        <taxon>Dothideomycetidae</taxon>
        <taxon>Myriangiales</taxon>
        <taxon>Elsinoaceae</taxon>
        <taxon>Elsinoe</taxon>
    </lineage>
</organism>
<dbReference type="Proteomes" id="UP000809789">
    <property type="component" value="Unassembled WGS sequence"/>
</dbReference>
<feature type="domain" description="C2H2-type" evidence="9">
    <location>
        <begin position="385"/>
        <end position="413"/>
    </location>
</feature>
<dbReference type="InterPro" id="IPR013087">
    <property type="entry name" value="Znf_C2H2_type"/>
</dbReference>
<keyword evidence="11" id="KW-1185">Reference proteome</keyword>
<evidence type="ECO:0000256" key="7">
    <source>
        <dbReference type="PROSITE-ProRule" id="PRU00042"/>
    </source>
</evidence>
<keyword evidence="5" id="KW-0862">Zinc</keyword>
<feature type="region of interest" description="Disordered" evidence="8">
    <location>
        <begin position="1"/>
        <end position="36"/>
    </location>
</feature>
<dbReference type="InterPro" id="IPR036236">
    <property type="entry name" value="Znf_C2H2_sf"/>
</dbReference>
<comment type="caution">
    <text evidence="10">The sequence shown here is derived from an EMBL/GenBank/DDBJ whole genome shotgun (WGS) entry which is preliminary data.</text>
</comment>
<evidence type="ECO:0000256" key="2">
    <source>
        <dbReference type="ARBA" id="ARBA00022723"/>
    </source>
</evidence>
<keyword evidence="2" id="KW-0479">Metal-binding</keyword>
<evidence type="ECO:0000256" key="8">
    <source>
        <dbReference type="SAM" id="MobiDB-lite"/>
    </source>
</evidence>
<evidence type="ECO:0000256" key="3">
    <source>
        <dbReference type="ARBA" id="ARBA00022737"/>
    </source>
</evidence>
<feature type="domain" description="C2H2-type" evidence="9">
    <location>
        <begin position="414"/>
        <end position="437"/>
    </location>
</feature>
<dbReference type="PROSITE" id="PS50157">
    <property type="entry name" value="ZINC_FINGER_C2H2_2"/>
    <property type="match status" value="2"/>
</dbReference>
<gene>
    <name evidence="10" type="ORF">KVT40_005798</name>
</gene>
<accession>A0A8K0L290</accession>
<keyword evidence="3" id="KW-0677">Repeat</keyword>
<keyword evidence="6" id="KW-0539">Nucleus</keyword>